<evidence type="ECO:0000313" key="3">
    <source>
        <dbReference type="Proteomes" id="UP000253919"/>
    </source>
</evidence>
<dbReference type="InterPro" id="IPR000601">
    <property type="entry name" value="PKD_dom"/>
</dbReference>
<evidence type="ECO:0000313" key="2">
    <source>
        <dbReference type="EMBL" id="RDC64211.1"/>
    </source>
</evidence>
<dbReference type="Pfam" id="PF07995">
    <property type="entry name" value="GSDH"/>
    <property type="match status" value="1"/>
</dbReference>
<dbReference type="InterPro" id="IPR013783">
    <property type="entry name" value="Ig-like_fold"/>
</dbReference>
<dbReference type="InterPro" id="IPR011042">
    <property type="entry name" value="6-blade_b-propeller_TolB-like"/>
</dbReference>
<dbReference type="OrthoDB" id="9770043at2"/>
<dbReference type="PANTHER" id="PTHR19328">
    <property type="entry name" value="HEDGEHOG-INTERACTING PROTEIN"/>
    <property type="match status" value="1"/>
</dbReference>
<accession>A0A369QH28</accession>
<dbReference type="SUPFAM" id="SSF49299">
    <property type="entry name" value="PKD domain"/>
    <property type="match status" value="1"/>
</dbReference>
<dbReference type="EMBL" id="QASA01000001">
    <property type="protein sequence ID" value="RDC64211.1"/>
    <property type="molecule type" value="Genomic_DNA"/>
</dbReference>
<protein>
    <submittedName>
        <fullName evidence="2">Microbial collagenase</fullName>
    </submittedName>
</protein>
<dbReference type="InterPro" id="IPR011041">
    <property type="entry name" value="Quinoprot_gluc/sorb_DH_b-prop"/>
</dbReference>
<proteinExistence type="predicted"/>
<dbReference type="Pfam" id="PF18911">
    <property type="entry name" value="PKD_4"/>
    <property type="match status" value="1"/>
</dbReference>
<feature type="domain" description="PKD" evidence="1">
    <location>
        <begin position="576"/>
        <end position="642"/>
    </location>
</feature>
<dbReference type="SMART" id="SM00089">
    <property type="entry name" value="PKD"/>
    <property type="match status" value="1"/>
</dbReference>
<name>A0A369QH28_9BACT</name>
<evidence type="ECO:0000259" key="1">
    <source>
        <dbReference type="PROSITE" id="PS50093"/>
    </source>
</evidence>
<sequence>MSNFYSFYHYFQKRLNHFSGLLRQSSLWQGNKPLNLKKYGFYRQLSIKAAIALLVLPLLTFSPSIFAQTLPSGFSSTQVSTQWNQAVGLTFNKDGSYMFVWEKGGKVWTVKNNQRKLMLDISEEVGDWRDFGLLGFTLDPNFSTNGYIYLLYTVDRHYLLYYGTSTYSPTANDYFKATIGRVTRYTATLSTTGYAVNKATRRVLLGVTKSSGIPTTHQSHGVGSLVFGADGTLLVSAGDGGSYIADDTGSAPETYYKQALADKILTMNQNVGAFRAQLLESYNGKILRINPATGAGIPSNPFYDPAKPTSVRSKVWALGLRNPFRMTLKPGTGSTNPANANPGILFVGDVGNGRFEEINAVTKPGMNFGWPLFEGLTEQATYPARKVFNNFAQNPQYGVKGCAQRYFYFQDLIKQETASGTASFKNPCYPAQNIPSTSNTFEHSRPIIEWKHGAKGMARTGIFNGETAAVINIGAAGSPVSGPQFGGNSVTVGVFYPHKDFPAVYQNNLFFGDYNAQWIKSLGVDGKGKPVAVNNFQSGGAVVVAMAVNPTQPGIYYINYPSEIRKIAYNAVNSPPTAVASADKVYGTSPLTVQFTGTKSTDPEGQALTYAWNFGDGTTSNAANPKHVFSSPTAIKYTVTLTVKDTKGSTGKTTLVISVGKNTPPQVTITSPADKALYSIKQPTSYNLRATVIDKEQSNAQLSYQWQTILHHNEHSHAEPFDTAHETTTTLEPIGCDGEAYYYRIVLTVTDSDGLSGQDEVLVYPNCNEATNLTFNRSATNKTQAQRSNIAVELAQEHSRNTAGLTVYPAPTPDGRLNVSLTKAIEGKVTYTLVSLMGEKLTGGTLNLKNPTATLPFNFSHEMRSAGVYYLLLENKALQAKLKVMRQ</sequence>
<dbReference type="Proteomes" id="UP000253919">
    <property type="component" value="Unassembled WGS sequence"/>
</dbReference>
<gene>
    <name evidence="2" type="ORF">AHMF7616_02823</name>
</gene>
<comment type="caution">
    <text evidence="2">The sequence shown here is derived from an EMBL/GenBank/DDBJ whole genome shotgun (WGS) entry which is preliminary data.</text>
</comment>
<dbReference type="RefSeq" id="WP_115373401.1">
    <property type="nucleotide sequence ID" value="NZ_QASA01000001.1"/>
</dbReference>
<dbReference type="CDD" id="cd00146">
    <property type="entry name" value="PKD"/>
    <property type="match status" value="1"/>
</dbReference>
<organism evidence="2 3">
    <name type="scientific">Adhaeribacter pallidiroseus</name>
    <dbReference type="NCBI Taxonomy" id="2072847"/>
    <lineage>
        <taxon>Bacteria</taxon>
        <taxon>Pseudomonadati</taxon>
        <taxon>Bacteroidota</taxon>
        <taxon>Cytophagia</taxon>
        <taxon>Cytophagales</taxon>
        <taxon>Hymenobacteraceae</taxon>
        <taxon>Adhaeribacter</taxon>
    </lineage>
</organism>
<reference evidence="2 3" key="1">
    <citation type="submission" date="2018-04" db="EMBL/GenBank/DDBJ databases">
        <title>Adhaeribacter sp. HMF7616 genome sequencing and assembly.</title>
        <authorList>
            <person name="Kang H."/>
            <person name="Kang J."/>
            <person name="Cha I."/>
            <person name="Kim H."/>
            <person name="Joh K."/>
        </authorList>
    </citation>
    <scope>NUCLEOTIDE SEQUENCE [LARGE SCALE GENOMIC DNA]</scope>
    <source>
        <strain evidence="2 3">HMF7616</strain>
    </source>
</reference>
<keyword evidence="3" id="KW-1185">Reference proteome</keyword>
<dbReference type="PROSITE" id="PS50093">
    <property type="entry name" value="PKD"/>
    <property type="match status" value="1"/>
</dbReference>
<dbReference type="InterPro" id="IPR022409">
    <property type="entry name" value="PKD/Chitinase_dom"/>
</dbReference>
<dbReference type="Gene3D" id="2.60.40.10">
    <property type="entry name" value="Immunoglobulins"/>
    <property type="match status" value="2"/>
</dbReference>
<dbReference type="InterPro" id="IPR035986">
    <property type="entry name" value="PKD_dom_sf"/>
</dbReference>
<dbReference type="InterPro" id="IPR012938">
    <property type="entry name" value="Glc/Sorbosone_DH"/>
</dbReference>
<dbReference type="AlphaFoldDB" id="A0A369QH28"/>
<dbReference type="PANTHER" id="PTHR19328:SF13">
    <property type="entry name" value="HIPL1 PROTEIN"/>
    <property type="match status" value="1"/>
</dbReference>
<dbReference type="SUPFAM" id="SSF50952">
    <property type="entry name" value="Soluble quinoprotein glucose dehydrogenase"/>
    <property type="match status" value="1"/>
</dbReference>
<dbReference type="Gene3D" id="2.120.10.30">
    <property type="entry name" value="TolB, C-terminal domain"/>
    <property type="match status" value="1"/>
</dbReference>